<comment type="caution">
    <text evidence="3">The sequence shown here is derived from an EMBL/GenBank/DDBJ whole genome shotgun (WGS) entry which is preliminary data.</text>
</comment>
<dbReference type="InterPro" id="IPR011990">
    <property type="entry name" value="TPR-like_helical_dom_sf"/>
</dbReference>
<feature type="region of interest" description="Disordered" evidence="2">
    <location>
        <begin position="952"/>
        <end position="980"/>
    </location>
</feature>
<feature type="repeat" description="ANK" evidence="1">
    <location>
        <begin position="312"/>
        <end position="345"/>
    </location>
</feature>
<evidence type="ECO:0000313" key="4">
    <source>
        <dbReference type="Proteomes" id="UP000557717"/>
    </source>
</evidence>
<dbReference type="Gene3D" id="1.25.40.10">
    <property type="entry name" value="Tetratricopeptide repeat domain"/>
    <property type="match status" value="1"/>
</dbReference>
<dbReference type="PROSITE" id="PS50297">
    <property type="entry name" value="ANK_REP_REGION"/>
    <property type="match status" value="1"/>
</dbReference>
<dbReference type="InterPro" id="IPR036770">
    <property type="entry name" value="Ankyrin_rpt-contain_sf"/>
</dbReference>
<dbReference type="SMART" id="SM00248">
    <property type="entry name" value="ANK"/>
    <property type="match status" value="6"/>
</dbReference>
<name>A0A840V2V5_9BACT</name>
<organism evidence="3 4">
    <name type="scientific">Haloferula luteola</name>
    <dbReference type="NCBI Taxonomy" id="595692"/>
    <lineage>
        <taxon>Bacteria</taxon>
        <taxon>Pseudomonadati</taxon>
        <taxon>Verrucomicrobiota</taxon>
        <taxon>Verrucomicrobiia</taxon>
        <taxon>Verrucomicrobiales</taxon>
        <taxon>Verrucomicrobiaceae</taxon>
        <taxon>Haloferula</taxon>
    </lineage>
</organism>
<accession>A0A840V2V5</accession>
<dbReference type="Proteomes" id="UP000557717">
    <property type="component" value="Unassembled WGS sequence"/>
</dbReference>
<dbReference type="RefSeq" id="WP_184014942.1">
    <property type="nucleotide sequence ID" value="NZ_JACHFD010000001.1"/>
</dbReference>
<dbReference type="EMBL" id="JACHFD010000001">
    <property type="protein sequence ID" value="MBB5349994.1"/>
    <property type="molecule type" value="Genomic_DNA"/>
</dbReference>
<dbReference type="InterPro" id="IPR051616">
    <property type="entry name" value="Cul2-RING_E3_ligase_SR"/>
</dbReference>
<dbReference type="SUPFAM" id="SSF48403">
    <property type="entry name" value="Ankyrin repeat"/>
    <property type="match status" value="1"/>
</dbReference>
<dbReference type="Pfam" id="PF12796">
    <property type="entry name" value="Ank_2"/>
    <property type="match status" value="2"/>
</dbReference>
<sequence length="980" mass="108671">MKRLALLALFLLPLHAEEAPLDDLLRDALYAEEVARDLAKAAEQYQQVLKRIEAHRPIAASALFRLAEIRREQGDKETAAALYQQLLRDYSTAVAETQLARQHLVELGGKLPEGAPAEDPNLVHLQELQALARSSPDLVQQSRHAEEAATRGDLPSLQFLEECGNAADPARLLSLAAKAGHLSIVRHLLEQEPAPDAPAKDAALFRAIEAGFPELATLLLESGANPDFADAPASLSGDRSHLQSTLDLAISHHRVDLATLLLKHGADPNFMVPDPNHGESEAPLHHAIRESESLVHLLIDHGADPNLATSVSHFTPLHVASYWNQEPDILQFLIKKGAQLEALTAPLAESDSASPGESPKWPMTPLHMALDRKHESQALLLLDAGASAQHPGILRAAVRTGNLKIITRILDAGARESTEDGDLLRLVATSPSNRNRLQKSDLGPDALEILKFLIQQGFSPAEEWRKQGMPDAAGNARVVLDEAFTLPELTRRSAITFFSRQSQLVLPLASPAESSMPPPLHQLLLHPELISAFEDVFAGNKLEWRRWRSPNEGPLESLLFDLASDRTLPPLQWGDVIELRSTADPASTSPEMRAPEFRWNLRKRIDLPITAEIAGSNRNFQLRGDVLVYDPTRDVLPHGDLAQVAPMLWNPFPVASTARVVIRREGWGDIIWTWGDQGFHLQAGDHLRLENTLSPQEAEHRFKKNRQSYVHLLFPDTPCAIHSSLSYRSDQGFSPFTLPTLASLIAEAYATAFDTSAYPRPWEQANVPYAWSLPHPDFSSIVIRRLKDDETEEVLHVDWEKAIAACTPETTADDVREADISLQPGDIVELSLKDDDSLPWRGFSAATARFFHGVLSGSVQIFPRNENPRLLRLNWQPVEWKETEVGWLPLLPKVGFPTFRYFDRVPAPHGSLAEQVGGRLTSIEREGDSQDAPLYNYYIKSGDRLLTEAPLKATQKVVPNTRPSERTPRPRVVVPPTPNR</sequence>
<keyword evidence="4" id="KW-1185">Reference proteome</keyword>
<gene>
    <name evidence="3" type="ORF">HNR46_000215</name>
</gene>
<evidence type="ECO:0000256" key="1">
    <source>
        <dbReference type="PROSITE-ProRule" id="PRU00023"/>
    </source>
</evidence>
<dbReference type="PROSITE" id="PS50088">
    <property type="entry name" value="ANK_REPEAT"/>
    <property type="match status" value="1"/>
</dbReference>
<keyword evidence="1" id="KW-0040">ANK repeat</keyword>
<evidence type="ECO:0000256" key="2">
    <source>
        <dbReference type="SAM" id="MobiDB-lite"/>
    </source>
</evidence>
<dbReference type="Gene3D" id="1.25.40.20">
    <property type="entry name" value="Ankyrin repeat-containing domain"/>
    <property type="match status" value="2"/>
</dbReference>
<dbReference type="InterPro" id="IPR002110">
    <property type="entry name" value="Ankyrin_rpt"/>
</dbReference>
<dbReference type="PANTHER" id="PTHR46224">
    <property type="entry name" value="ANKYRIN REPEAT FAMILY PROTEIN"/>
    <property type="match status" value="1"/>
</dbReference>
<dbReference type="Pfam" id="PF13174">
    <property type="entry name" value="TPR_6"/>
    <property type="match status" value="1"/>
</dbReference>
<evidence type="ECO:0000313" key="3">
    <source>
        <dbReference type="EMBL" id="MBB5349994.1"/>
    </source>
</evidence>
<dbReference type="AlphaFoldDB" id="A0A840V2V5"/>
<reference evidence="3 4" key="1">
    <citation type="submission" date="2020-08" db="EMBL/GenBank/DDBJ databases">
        <title>Genomic Encyclopedia of Type Strains, Phase IV (KMG-IV): sequencing the most valuable type-strain genomes for metagenomic binning, comparative biology and taxonomic classification.</title>
        <authorList>
            <person name="Goeker M."/>
        </authorList>
    </citation>
    <scope>NUCLEOTIDE SEQUENCE [LARGE SCALE GENOMIC DNA]</scope>
    <source>
        <strain evidence="3 4">YC6886</strain>
    </source>
</reference>
<dbReference type="InterPro" id="IPR019734">
    <property type="entry name" value="TPR_rpt"/>
</dbReference>
<protein>
    <submittedName>
        <fullName evidence="3">Ankyrin repeat protein</fullName>
    </submittedName>
</protein>
<dbReference type="SUPFAM" id="SSF48452">
    <property type="entry name" value="TPR-like"/>
    <property type="match status" value="1"/>
</dbReference>
<dbReference type="PANTHER" id="PTHR46224:SF64">
    <property type="entry name" value="IQ MOTIF AND ANKYRIN REPEAT DOMAIN-CONTAINING PROTEIN 1"/>
    <property type="match status" value="1"/>
</dbReference>
<proteinExistence type="predicted"/>